<dbReference type="SMART" id="SM00184">
    <property type="entry name" value="RING"/>
    <property type="match status" value="2"/>
</dbReference>
<keyword evidence="2 4" id="KW-0863">Zinc-finger</keyword>
<evidence type="ECO:0000256" key="4">
    <source>
        <dbReference type="PROSITE-ProRule" id="PRU00322"/>
    </source>
</evidence>
<dbReference type="Pfam" id="PF00612">
    <property type="entry name" value="IQ"/>
    <property type="match status" value="1"/>
</dbReference>
<dbReference type="AlphaFoldDB" id="A0A1V9Y8L0"/>
<evidence type="ECO:0000259" key="6">
    <source>
        <dbReference type="PROSITE" id="PS50199"/>
    </source>
</evidence>
<dbReference type="GO" id="GO:0008270">
    <property type="term" value="F:zinc ion binding"/>
    <property type="evidence" value="ECO:0007669"/>
    <property type="project" value="UniProtKB-KW"/>
</dbReference>
<feature type="domain" description="RING-type" evidence="5">
    <location>
        <begin position="276"/>
        <end position="320"/>
    </location>
</feature>
<sequence length="338" mass="39100">MRSLNLRMTPPRMKAMKKIDCPTNQINEYRQVWVCDACTYENEIDAIRCGACKSFKPNNRRLKLTLAQKKGLVACPEPKLSINQWEECEFQAEERGDPAYPCSICREPFGVLPKVILSCSHMFHHNCLTSFERFLRTNARVCPLCRKQNYQKKLTKRGELHYKKACAIKMQAFVRGFLTRQHYPELLNQYYKQGYGDPKRRALFYASKISSISSRIVRAMDSRADSIDALLAQFDQTVILSRSVFNPTEAIDTKCQTSDKWASALLKATTREENECPICINAIDSKPMMLLNCSHVFHTDCLNAFESFNIYEVHLCPVCRCNYECRALQCDKPWTFSM</sequence>
<dbReference type="PROSITE" id="PS50096">
    <property type="entry name" value="IQ"/>
    <property type="match status" value="1"/>
</dbReference>
<evidence type="ECO:0000256" key="2">
    <source>
        <dbReference type="ARBA" id="ARBA00022771"/>
    </source>
</evidence>
<dbReference type="CDD" id="cd16677">
    <property type="entry name" value="RING-H2_RNF32_rpt1"/>
    <property type="match status" value="1"/>
</dbReference>
<dbReference type="SUPFAM" id="SSF57850">
    <property type="entry name" value="RING/U-box"/>
    <property type="match status" value="2"/>
</dbReference>
<dbReference type="SMART" id="SM00015">
    <property type="entry name" value="IQ"/>
    <property type="match status" value="1"/>
</dbReference>
<organism evidence="7 8">
    <name type="scientific">Thraustotheca clavata</name>
    <dbReference type="NCBI Taxonomy" id="74557"/>
    <lineage>
        <taxon>Eukaryota</taxon>
        <taxon>Sar</taxon>
        <taxon>Stramenopiles</taxon>
        <taxon>Oomycota</taxon>
        <taxon>Saprolegniomycetes</taxon>
        <taxon>Saprolegniales</taxon>
        <taxon>Achlyaceae</taxon>
        <taxon>Thraustotheca</taxon>
    </lineage>
</organism>
<gene>
    <name evidence="7" type="ORF">THRCLA_11172</name>
</gene>
<evidence type="ECO:0000313" key="8">
    <source>
        <dbReference type="Proteomes" id="UP000243217"/>
    </source>
</evidence>
<keyword evidence="1" id="KW-0479">Metal-binding</keyword>
<evidence type="ECO:0000256" key="1">
    <source>
        <dbReference type="ARBA" id="ARBA00022723"/>
    </source>
</evidence>
<dbReference type="InterPro" id="IPR000048">
    <property type="entry name" value="IQ_motif_EF-hand-BS"/>
</dbReference>
<dbReference type="InterPro" id="IPR013083">
    <property type="entry name" value="Znf_RING/FYVE/PHD"/>
</dbReference>
<evidence type="ECO:0000256" key="3">
    <source>
        <dbReference type="ARBA" id="ARBA00022833"/>
    </source>
</evidence>
<dbReference type="PROSITE" id="PS50199">
    <property type="entry name" value="ZF_RANBP2_2"/>
    <property type="match status" value="1"/>
</dbReference>
<evidence type="ECO:0000313" key="7">
    <source>
        <dbReference type="EMBL" id="OQR82061.1"/>
    </source>
</evidence>
<dbReference type="InterPro" id="IPR001876">
    <property type="entry name" value="Znf_RanBP2"/>
</dbReference>
<name>A0A1V9Y8L0_9STRA</name>
<reference evidence="7 8" key="1">
    <citation type="journal article" date="2014" name="Genome Biol. Evol.">
        <title>The secreted proteins of Achlya hypogyna and Thraustotheca clavata identify the ancestral oomycete secretome and reveal gene acquisitions by horizontal gene transfer.</title>
        <authorList>
            <person name="Misner I."/>
            <person name="Blouin N."/>
            <person name="Leonard G."/>
            <person name="Richards T.A."/>
            <person name="Lane C.E."/>
        </authorList>
    </citation>
    <scope>NUCLEOTIDE SEQUENCE [LARGE SCALE GENOMIC DNA]</scope>
    <source>
        <strain evidence="7 8">ATCC 34112</strain>
    </source>
</reference>
<dbReference type="Gene3D" id="3.30.40.10">
    <property type="entry name" value="Zinc/RING finger domain, C3HC4 (zinc finger)"/>
    <property type="match status" value="2"/>
</dbReference>
<dbReference type="EMBL" id="JNBS01004846">
    <property type="protein sequence ID" value="OQR82061.1"/>
    <property type="molecule type" value="Genomic_DNA"/>
</dbReference>
<dbReference type="PROSITE" id="PS50089">
    <property type="entry name" value="ZF_RING_2"/>
    <property type="match status" value="2"/>
</dbReference>
<dbReference type="Proteomes" id="UP000243217">
    <property type="component" value="Unassembled WGS sequence"/>
</dbReference>
<feature type="domain" description="RING-type" evidence="5">
    <location>
        <begin position="102"/>
        <end position="146"/>
    </location>
</feature>
<keyword evidence="8" id="KW-1185">Reference proteome</keyword>
<feature type="domain" description="RanBP2-type" evidence="6">
    <location>
        <begin position="33"/>
        <end position="58"/>
    </location>
</feature>
<dbReference type="Pfam" id="PF13639">
    <property type="entry name" value="zf-RING_2"/>
    <property type="match status" value="2"/>
</dbReference>
<evidence type="ECO:0000259" key="5">
    <source>
        <dbReference type="PROSITE" id="PS50089"/>
    </source>
</evidence>
<accession>A0A1V9Y8L0</accession>
<comment type="caution">
    <text evidence="7">The sequence shown here is derived from an EMBL/GenBank/DDBJ whole genome shotgun (WGS) entry which is preliminary data.</text>
</comment>
<dbReference type="PANTHER" id="PTHR14991">
    <property type="entry name" value="RING FINGER PROTEIN 32"/>
    <property type="match status" value="1"/>
</dbReference>
<dbReference type="InterPro" id="IPR042862">
    <property type="entry name" value="RNF32"/>
</dbReference>
<dbReference type="OrthoDB" id="8062037at2759"/>
<dbReference type="STRING" id="74557.A0A1V9Y8L0"/>
<protein>
    <submittedName>
        <fullName evidence="7">RING finger protein 32-like</fullName>
    </submittedName>
</protein>
<dbReference type="PROSITE" id="PS01358">
    <property type="entry name" value="ZF_RANBP2_1"/>
    <property type="match status" value="1"/>
</dbReference>
<dbReference type="Gene3D" id="4.10.1060.10">
    <property type="entry name" value="Zinc finger, RanBP2-type"/>
    <property type="match status" value="1"/>
</dbReference>
<dbReference type="InterPro" id="IPR001841">
    <property type="entry name" value="Znf_RING"/>
</dbReference>
<dbReference type="PANTHER" id="PTHR14991:SF0">
    <property type="entry name" value="RING FINGER PROTEIN 32"/>
    <property type="match status" value="1"/>
</dbReference>
<proteinExistence type="predicted"/>
<keyword evidence="3" id="KW-0862">Zinc</keyword>